<dbReference type="PRINTS" id="PR01437">
    <property type="entry name" value="NUOXDRDTASE4"/>
</dbReference>
<feature type="transmembrane region" description="Helical" evidence="9">
    <location>
        <begin position="81"/>
        <end position="100"/>
    </location>
</feature>
<keyword evidence="6" id="KW-0520">NAD</keyword>
<evidence type="ECO:0000259" key="10">
    <source>
        <dbReference type="Pfam" id="PF00361"/>
    </source>
</evidence>
<feature type="transmembrane region" description="Helical" evidence="9">
    <location>
        <begin position="416"/>
        <end position="434"/>
    </location>
</feature>
<dbReference type="InterPro" id="IPR000260">
    <property type="entry name" value="NADH4_N"/>
</dbReference>
<feature type="transmembrane region" description="Helical" evidence="9">
    <location>
        <begin position="128"/>
        <end position="146"/>
    </location>
</feature>
<gene>
    <name evidence="12" type="ORF">ESZ00_11205</name>
</gene>
<evidence type="ECO:0000256" key="8">
    <source>
        <dbReference type="RuleBase" id="RU000320"/>
    </source>
</evidence>
<dbReference type="InterPro" id="IPR003918">
    <property type="entry name" value="NADH_UbQ_OxRdtase"/>
</dbReference>
<dbReference type="GO" id="GO:0003954">
    <property type="term" value="F:NADH dehydrogenase activity"/>
    <property type="evidence" value="ECO:0007669"/>
    <property type="project" value="TreeGrafter"/>
</dbReference>
<comment type="similarity">
    <text evidence="2">Belongs to the complex I subunit 4 family.</text>
</comment>
<sequence length="543" mass="59690">MALAGSRSIADSYVFRIHHALHLAITQRCHDHQRRHDALQIRTFFVEIPSILSLITFVPAAGAVVVALLPRKGRLIQWWSLLVALATFLLTLHLPAHYIYGQSGFQFEQNVPWIANPAIRYHLGVDGISMWLVVLTGFLSVIGVLASWKTIEHRAKEFYFFFLLQQTAMLGVFVALDLILYYGFWELSLIPMAILIAMFGKDRGPKTAIKFFTYTFIPSALFLVAILYLYAKTGTFDYVELQHALSGGGLFTANALCWVSLAFLAAFSVKVPVFPLHGWLADTICDAPTAMAMVVAGKLGLYSILRYNLGLFPEQAREIAPLMIALAVIGLLYGACIALVQKDMKRLVAYSIMSHLSFCTLGIFCFAVAGLNGAVYQILNHGISGSAILILIGILYDRFGTYEMPEYGGLAAKTPWLVTLFVITTLSLVGLPILNGFVGEFLILSGSFANHMGWVAAATVGVILGAAYMLMMVQKIFYGPESSLIKTGPAADLTSREHLLLWPMAILMLVMGVASPYWIRAIDGSVSGLADHAAQTLTYLEKR</sequence>
<dbReference type="GO" id="GO:0016020">
    <property type="term" value="C:membrane"/>
    <property type="evidence" value="ECO:0007669"/>
    <property type="project" value="UniProtKB-SubCell"/>
</dbReference>
<dbReference type="Proteomes" id="UP000290253">
    <property type="component" value="Unassembled WGS sequence"/>
</dbReference>
<feature type="transmembrane region" description="Helical" evidence="9">
    <location>
        <begin position="319"/>
        <end position="340"/>
    </location>
</feature>
<dbReference type="AlphaFoldDB" id="A0A4Q1SE26"/>
<dbReference type="GO" id="GO:0015990">
    <property type="term" value="P:electron transport coupled proton transport"/>
    <property type="evidence" value="ECO:0007669"/>
    <property type="project" value="TreeGrafter"/>
</dbReference>
<evidence type="ECO:0000256" key="6">
    <source>
        <dbReference type="ARBA" id="ARBA00023027"/>
    </source>
</evidence>
<feature type="transmembrane region" description="Helical" evidence="9">
    <location>
        <begin position="158"/>
        <end position="176"/>
    </location>
</feature>
<feature type="transmembrane region" description="Helical" evidence="9">
    <location>
        <begin position="347"/>
        <end position="369"/>
    </location>
</feature>
<comment type="subcellular location">
    <subcellularLocation>
        <location evidence="1">Endomembrane system</location>
        <topology evidence="1">Multi-pass membrane protein</topology>
    </subcellularLocation>
    <subcellularLocation>
        <location evidence="8">Membrane</location>
        <topology evidence="8">Multi-pass membrane protein</topology>
    </subcellularLocation>
</comment>
<feature type="domain" description="NADH:ubiquinone oxidoreductase chain 4 N-terminal" evidence="11">
    <location>
        <begin position="118"/>
        <end position="170"/>
    </location>
</feature>
<evidence type="ECO:0000313" key="13">
    <source>
        <dbReference type="Proteomes" id="UP000290253"/>
    </source>
</evidence>
<keyword evidence="5 9" id="KW-1133">Transmembrane helix</keyword>
<evidence type="ECO:0000259" key="11">
    <source>
        <dbReference type="Pfam" id="PF01059"/>
    </source>
</evidence>
<feature type="transmembrane region" description="Helical" evidence="9">
    <location>
        <begin position="243"/>
        <end position="267"/>
    </location>
</feature>
<comment type="caution">
    <text evidence="12">The sequence shown here is derived from an EMBL/GenBank/DDBJ whole genome shotgun (WGS) entry which is preliminary data.</text>
</comment>
<dbReference type="PANTHER" id="PTHR43507">
    <property type="entry name" value="NADH-UBIQUINONE OXIDOREDUCTASE CHAIN 4"/>
    <property type="match status" value="1"/>
</dbReference>
<evidence type="ECO:0000256" key="5">
    <source>
        <dbReference type="ARBA" id="ARBA00022989"/>
    </source>
</evidence>
<organism evidence="12 13">
    <name type="scientific">Silvibacterium dinghuense</name>
    <dbReference type="NCBI Taxonomy" id="1560006"/>
    <lineage>
        <taxon>Bacteria</taxon>
        <taxon>Pseudomonadati</taxon>
        <taxon>Acidobacteriota</taxon>
        <taxon>Terriglobia</taxon>
        <taxon>Terriglobales</taxon>
        <taxon>Acidobacteriaceae</taxon>
        <taxon>Silvibacterium</taxon>
    </lineage>
</organism>
<evidence type="ECO:0000256" key="3">
    <source>
        <dbReference type="ARBA" id="ARBA00022692"/>
    </source>
</evidence>
<dbReference type="PANTHER" id="PTHR43507:SF1">
    <property type="entry name" value="NADH-UBIQUINONE OXIDOREDUCTASE CHAIN 4"/>
    <property type="match status" value="1"/>
</dbReference>
<dbReference type="GO" id="GO:0008137">
    <property type="term" value="F:NADH dehydrogenase (ubiquinone) activity"/>
    <property type="evidence" value="ECO:0007669"/>
    <property type="project" value="InterPro"/>
</dbReference>
<evidence type="ECO:0000256" key="7">
    <source>
        <dbReference type="ARBA" id="ARBA00023136"/>
    </source>
</evidence>
<dbReference type="InterPro" id="IPR010227">
    <property type="entry name" value="NADH_Q_OxRdtase_chainM/4"/>
</dbReference>
<keyword evidence="4" id="KW-1278">Translocase</keyword>
<evidence type="ECO:0000256" key="4">
    <source>
        <dbReference type="ARBA" id="ARBA00022967"/>
    </source>
</evidence>
<dbReference type="GO" id="GO:0012505">
    <property type="term" value="C:endomembrane system"/>
    <property type="evidence" value="ECO:0007669"/>
    <property type="project" value="UniProtKB-SubCell"/>
</dbReference>
<keyword evidence="13" id="KW-1185">Reference proteome</keyword>
<feature type="transmembrane region" description="Helical" evidence="9">
    <location>
        <begin position="211"/>
        <end position="231"/>
    </location>
</feature>
<accession>A0A4Q1SE26</accession>
<reference evidence="12 13" key="1">
    <citation type="journal article" date="2016" name="Int. J. Syst. Evol. Microbiol.">
        <title>Acidipila dinghuensis sp. nov., an acidobacterium isolated from forest soil.</title>
        <authorList>
            <person name="Jiang Y.W."/>
            <person name="Wang J."/>
            <person name="Chen M.H."/>
            <person name="Lv Y.Y."/>
            <person name="Qiu L.H."/>
        </authorList>
    </citation>
    <scope>NUCLEOTIDE SEQUENCE [LARGE SCALE GENOMIC DNA]</scope>
    <source>
        <strain evidence="12 13">DHOF10</strain>
    </source>
</reference>
<proteinExistence type="inferred from homology"/>
<dbReference type="GO" id="GO:0048039">
    <property type="term" value="F:ubiquinone binding"/>
    <property type="evidence" value="ECO:0007669"/>
    <property type="project" value="TreeGrafter"/>
</dbReference>
<evidence type="ECO:0000256" key="2">
    <source>
        <dbReference type="ARBA" id="ARBA00009025"/>
    </source>
</evidence>
<dbReference type="Pfam" id="PF01059">
    <property type="entry name" value="Oxidored_q5_N"/>
    <property type="match status" value="1"/>
</dbReference>
<feature type="transmembrane region" description="Helical" evidence="9">
    <location>
        <begin position="454"/>
        <end position="478"/>
    </location>
</feature>
<dbReference type="InterPro" id="IPR001750">
    <property type="entry name" value="ND/Mrp_TM"/>
</dbReference>
<feature type="transmembrane region" description="Helical" evidence="9">
    <location>
        <begin position="375"/>
        <end position="396"/>
    </location>
</feature>
<dbReference type="NCBIfam" id="TIGR01972">
    <property type="entry name" value="NDH_I_M"/>
    <property type="match status" value="1"/>
</dbReference>
<keyword evidence="7 9" id="KW-0472">Membrane</keyword>
<feature type="transmembrane region" description="Helical" evidence="9">
    <location>
        <begin position="499"/>
        <end position="519"/>
    </location>
</feature>
<dbReference type="GO" id="GO:0042773">
    <property type="term" value="P:ATP synthesis coupled electron transport"/>
    <property type="evidence" value="ECO:0007669"/>
    <property type="project" value="InterPro"/>
</dbReference>
<dbReference type="EMBL" id="SDMK01000002">
    <property type="protein sequence ID" value="RXS95168.1"/>
    <property type="molecule type" value="Genomic_DNA"/>
</dbReference>
<evidence type="ECO:0000256" key="9">
    <source>
        <dbReference type="SAM" id="Phobius"/>
    </source>
</evidence>
<dbReference type="OrthoDB" id="9811718at2"/>
<name>A0A4Q1SE26_9BACT</name>
<protein>
    <submittedName>
        <fullName evidence="12">NADH-quinone oxidoreductase subunit M</fullName>
    </submittedName>
</protein>
<evidence type="ECO:0000313" key="12">
    <source>
        <dbReference type="EMBL" id="RXS95168.1"/>
    </source>
</evidence>
<dbReference type="Pfam" id="PF00361">
    <property type="entry name" value="Proton_antipo_M"/>
    <property type="match status" value="1"/>
</dbReference>
<feature type="transmembrane region" description="Helical" evidence="9">
    <location>
        <begin position="48"/>
        <end position="69"/>
    </location>
</feature>
<keyword evidence="3 8" id="KW-0812">Transmembrane</keyword>
<evidence type="ECO:0000256" key="1">
    <source>
        <dbReference type="ARBA" id="ARBA00004127"/>
    </source>
</evidence>
<feature type="domain" description="NADH:quinone oxidoreductase/Mrp antiporter transmembrane" evidence="10">
    <location>
        <begin position="175"/>
        <end position="463"/>
    </location>
</feature>